<accession>A0A7J6L4T2</accession>
<protein>
    <submittedName>
        <fullName evidence="1">Uncharacterized protein</fullName>
    </submittedName>
</protein>
<gene>
    <name evidence="1" type="ORF">FOZ61_008419</name>
</gene>
<organism evidence="1 2">
    <name type="scientific">Perkinsus olseni</name>
    <name type="common">Perkinsus atlanticus</name>
    <dbReference type="NCBI Taxonomy" id="32597"/>
    <lineage>
        <taxon>Eukaryota</taxon>
        <taxon>Sar</taxon>
        <taxon>Alveolata</taxon>
        <taxon>Perkinsozoa</taxon>
        <taxon>Perkinsea</taxon>
        <taxon>Perkinsida</taxon>
        <taxon>Perkinsidae</taxon>
        <taxon>Perkinsus</taxon>
    </lineage>
</organism>
<name>A0A7J6L4T2_PEROL</name>
<evidence type="ECO:0000313" key="1">
    <source>
        <dbReference type="EMBL" id="KAF4654188.1"/>
    </source>
</evidence>
<proteinExistence type="predicted"/>
<evidence type="ECO:0000313" key="2">
    <source>
        <dbReference type="Proteomes" id="UP000570595"/>
    </source>
</evidence>
<dbReference type="AlphaFoldDB" id="A0A7J6L4T2"/>
<dbReference type="Proteomes" id="UP000570595">
    <property type="component" value="Unassembled WGS sequence"/>
</dbReference>
<dbReference type="EMBL" id="JABAHT010000556">
    <property type="protein sequence ID" value="KAF4654188.1"/>
    <property type="molecule type" value="Genomic_DNA"/>
</dbReference>
<sequence length="249" mass="27567">MSVQQFIIGASVAVLVSNIPGGNCIGTLAPVGYARRATDVYSSYKTAKFNSVRNATLCSYNDRKTNPELLAKLEFLVTASMVQTQSVNCPKDPAYGNAFRTTYWGNPSLATYQSDYPKSHPLHDFGAAGPPDSTGLNSLRKLDQSSFRKERELVYMAARTVDLGRDDNYPVREEELAHAAIDMDLKVEGLCAAVFKAVKKPFSTYTELCTEYHNESEAAVDAAHKEDWTFWEDKNGITIVSRKQTSARL</sequence>
<reference evidence="1 2" key="1">
    <citation type="submission" date="2020-04" db="EMBL/GenBank/DDBJ databases">
        <title>Perkinsus olseni comparative genomics.</title>
        <authorList>
            <person name="Bogema D.R."/>
        </authorList>
    </citation>
    <scope>NUCLEOTIDE SEQUENCE [LARGE SCALE GENOMIC DNA]</scope>
    <source>
        <strain evidence="1">ATCC PRA-179</strain>
    </source>
</reference>
<comment type="caution">
    <text evidence="1">The sequence shown here is derived from an EMBL/GenBank/DDBJ whole genome shotgun (WGS) entry which is preliminary data.</text>
</comment>
<dbReference type="OrthoDB" id="10298433at2759"/>